<keyword evidence="3 7" id="KW-0312">Gluconeogenesis</keyword>
<keyword evidence="5 7" id="KW-0324">Glycolysis</keyword>
<dbReference type="SUPFAM" id="SSF51351">
    <property type="entry name" value="Triosephosphate isomerase (TIM)"/>
    <property type="match status" value="1"/>
</dbReference>
<dbReference type="HAMAP" id="MF_00147_B">
    <property type="entry name" value="TIM_B"/>
    <property type="match status" value="1"/>
</dbReference>
<comment type="caution">
    <text evidence="9">The sequence shown here is derived from an EMBL/GenBank/DDBJ whole genome shotgun (WGS) entry which is preliminary data.</text>
</comment>
<organism evidence="9 10">
    <name type="scientific">Candidatus Staskawiczbacteria bacterium RIFCSPHIGHO2_02_FULL_33_16</name>
    <dbReference type="NCBI Taxonomy" id="1802204"/>
    <lineage>
        <taxon>Bacteria</taxon>
        <taxon>Candidatus Staskawicziibacteriota</taxon>
    </lineage>
</organism>
<gene>
    <name evidence="7" type="primary">tpiA</name>
    <name evidence="9" type="ORF">A3D34_00565</name>
</gene>
<accession>A0A1G2HTB2</accession>
<evidence type="ECO:0000256" key="8">
    <source>
        <dbReference type="RuleBase" id="RU363013"/>
    </source>
</evidence>
<name>A0A1G2HTB2_9BACT</name>
<dbReference type="GO" id="GO:0006096">
    <property type="term" value="P:glycolytic process"/>
    <property type="evidence" value="ECO:0007669"/>
    <property type="project" value="UniProtKB-UniRule"/>
</dbReference>
<sequence>MKTLIVANWKMNPSTKKEAKKLFDSVRKSTKGIKNIEVVICPPFVYLSLFSGLKLGAQNVFYLSADRQVKKSGAFTGEVSPLMLKDLGVEYVIIGHSESRKYLNETDEVINKKIKESLLIGLKPILCVGETDEEKNSGKKLEVLEVQITQALKGVMKSEAKNIVIAYEPVWAIGTGNNCSVDETMSSILLIRKIISKLYNREIADTTKIIYGGSVDSKNTNSYITQTGVNGLLVGGASLNAEEFIEIIKSL</sequence>
<dbReference type="EC" id="5.3.1.1" evidence="7 8"/>
<comment type="subunit">
    <text evidence="7 8">Homodimer.</text>
</comment>
<evidence type="ECO:0000256" key="4">
    <source>
        <dbReference type="ARBA" id="ARBA00022490"/>
    </source>
</evidence>
<evidence type="ECO:0000256" key="1">
    <source>
        <dbReference type="ARBA" id="ARBA00004680"/>
    </source>
</evidence>
<keyword evidence="4 7" id="KW-0963">Cytoplasm</keyword>
<feature type="binding site" evidence="7">
    <location>
        <begin position="8"/>
        <end position="10"/>
    </location>
    <ligand>
        <name>substrate</name>
    </ligand>
</feature>
<dbReference type="GO" id="GO:0006094">
    <property type="term" value="P:gluconeogenesis"/>
    <property type="evidence" value="ECO:0007669"/>
    <property type="project" value="UniProtKB-UniRule"/>
</dbReference>
<dbReference type="AlphaFoldDB" id="A0A1G2HTB2"/>
<dbReference type="InterPro" id="IPR035990">
    <property type="entry name" value="TIM_sf"/>
</dbReference>
<dbReference type="PANTHER" id="PTHR21139:SF42">
    <property type="entry name" value="TRIOSEPHOSPHATE ISOMERASE"/>
    <property type="match status" value="1"/>
</dbReference>
<dbReference type="GO" id="GO:0005829">
    <property type="term" value="C:cytosol"/>
    <property type="evidence" value="ECO:0007669"/>
    <property type="project" value="TreeGrafter"/>
</dbReference>
<protein>
    <recommendedName>
        <fullName evidence="7 8">Triosephosphate isomerase</fullName>
        <shortName evidence="7">TIM</shortName>
        <shortName evidence="7">TPI</shortName>
        <ecNumber evidence="7 8">5.3.1.1</ecNumber>
    </recommendedName>
    <alternativeName>
        <fullName evidence="7">Triose-phosphate isomerase</fullName>
    </alternativeName>
</protein>
<comment type="catalytic activity">
    <reaction evidence="7 8">
        <text>D-glyceraldehyde 3-phosphate = dihydroxyacetone phosphate</text>
        <dbReference type="Rhea" id="RHEA:18585"/>
        <dbReference type="ChEBI" id="CHEBI:57642"/>
        <dbReference type="ChEBI" id="CHEBI:59776"/>
        <dbReference type="EC" id="5.3.1.1"/>
    </reaction>
</comment>
<dbReference type="GO" id="GO:0004807">
    <property type="term" value="F:triose-phosphate isomerase activity"/>
    <property type="evidence" value="ECO:0007669"/>
    <property type="project" value="UniProtKB-UniRule"/>
</dbReference>
<feature type="active site" description="Electrophile" evidence="7">
    <location>
        <position position="96"/>
    </location>
</feature>
<reference evidence="9 10" key="1">
    <citation type="journal article" date="2016" name="Nat. Commun.">
        <title>Thousands of microbial genomes shed light on interconnected biogeochemical processes in an aquifer system.</title>
        <authorList>
            <person name="Anantharaman K."/>
            <person name="Brown C.T."/>
            <person name="Hug L.A."/>
            <person name="Sharon I."/>
            <person name="Castelle C.J."/>
            <person name="Probst A.J."/>
            <person name="Thomas B.C."/>
            <person name="Singh A."/>
            <person name="Wilkins M.J."/>
            <person name="Karaoz U."/>
            <person name="Brodie E.L."/>
            <person name="Williams K.H."/>
            <person name="Hubbard S.S."/>
            <person name="Banfield J.F."/>
        </authorList>
    </citation>
    <scope>NUCLEOTIDE SEQUENCE [LARGE SCALE GENOMIC DNA]</scope>
</reference>
<dbReference type="Pfam" id="PF00121">
    <property type="entry name" value="TIM"/>
    <property type="match status" value="1"/>
</dbReference>
<dbReference type="InterPro" id="IPR020861">
    <property type="entry name" value="Triosephosphate_isomerase_AS"/>
</dbReference>
<dbReference type="InterPro" id="IPR022896">
    <property type="entry name" value="TrioseP_Isoase_bac/euk"/>
</dbReference>
<dbReference type="EMBL" id="MHOQ01000036">
    <property type="protein sequence ID" value="OGZ65786.1"/>
    <property type="molecule type" value="Genomic_DNA"/>
</dbReference>
<comment type="pathway">
    <text evidence="7 8">Carbohydrate biosynthesis; gluconeogenesis.</text>
</comment>
<evidence type="ECO:0000256" key="5">
    <source>
        <dbReference type="ARBA" id="ARBA00023152"/>
    </source>
</evidence>
<dbReference type="FunFam" id="3.20.20.70:FF:000016">
    <property type="entry name" value="Triosephosphate isomerase"/>
    <property type="match status" value="1"/>
</dbReference>
<dbReference type="PANTHER" id="PTHR21139">
    <property type="entry name" value="TRIOSEPHOSPHATE ISOMERASE"/>
    <property type="match status" value="1"/>
</dbReference>
<comment type="similarity">
    <text evidence="2 7 8">Belongs to the triosephosphate isomerase family.</text>
</comment>
<comment type="pathway">
    <text evidence="1 7 8">Carbohydrate degradation; glycolysis; D-glyceraldehyde 3-phosphate from glycerone phosphate: step 1/1.</text>
</comment>
<feature type="active site" description="Proton acceptor" evidence="7">
    <location>
        <position position="168"/>
    </location>
</feature>
<keyword evidence="6 7" id="KW-0413">Isomerase</keyword>
<dbReference type="NCBIfam" id="TIGR00419">
    <property type="entry name" value="tim"/>
    <property type="match status" value="1"/>
</dbReference>
<comment type="function">
    <text evidence="7">Involved in the gluconeogenesis. Catalyzes stereospecifically the conversion of dihydroxyacetone phosphate (DHAP) to D-glyceraldehyde-3-phosphate (G3P).</text>
</comment>
<dbReference type="Proteomes" id="UP000179183">
    <property type="component" value="Unassembled WGS sequence"/>
</dbReference>
<dbReference type="InterPro" id="IPR013785">
    <property type="entry name" value="Aldolase_TIM"/>
</dbReference>
<evidence type="ECO:0000313" key="10">
    <source>
        <dbReference type="Proteomes" id="UP000179183"/>
    </source>
</evidence>
<evidence type="ECO:0000256" key="3">
    <source>
        <dbReference type="ARBA" id="ARBA00022432"/>
    </source>
</evidence>
<dbReference type="GO" id="GO:0046166">
    <property type="term" value="P:glyceraldehyde-3-phosphate biosynthetic process"/>
    <property type="evidence" value="ECO:0007669"/>
    <property type="project" value="TreeGrafter"/>
</dbReference>
<evidence type="ECO:0000256" key="6">
    <source>
        <dbReference type="ARBA" id="ARBA00023235"/>
    </source>
</evidence>
<dbReference type="PROSITE" id="PS00171">
    <property type="entry name" value="TIM_1"/>
    <property type="match status" value="1"/>
</dbReference>
<feature type="binding site" evidence="7">
    <location>
        <position position="174"/>
    </location>
    <ligand>
        <name>substrate</name>
    </ligand>
</feature>
<dbReference type="InterPro" id="IPR000652">
    <property type="entry name" value="Triosephosphate_isomerase"/>
</dbReference>
<dbReference type="CDD" id="cd00311">
    <property type="entry name" value="TIM"/>
    <property type="match status" value="1"/>
</dbReference>
<comment type="subcellular location">
    <subcellularLocation>
        <location evidence="7 8">Cytoplasm</location>
    </subcellularLocation>
</comment>
<evidence type="ECO:0000313" key="9">
    <source>
        <dbReference type="EMBL" id="OGZ65786.1"/>
    </source>
</evidence>
<feature type="binding site" evidence="7">
    <location>
        <position position="214"/>
    </location>
    <ligand>
        <name>substrate</name>
    </ligand>
</feature>
<dbReference type="GO" id="GO:0019563">
    <property type="term" value="P:glycerol catabolic process"/>
    <property type="evidence" value="ECO:0007669"/>
    <property type="project" value="TreeGrafter"/>
</dbReference>
<dbReference type="PROSITE" id="PS51440">
    <property type="entry name" value="TIM_2"/>
    <property type="match status" value="1"/>
</dbReference>
<dbReference type="UniPathway" id="UPA00109">
    <property type="reaction ID" value="UER00189"/>
</dbReference>
<evidence type="ECO:0000256" key="2">
    <source>
        <dbReference type="ARBA" id="ARBA00007422"/>
    </source>
</evidence>
<proteinExistence type="inferred from homology"/>
<dbReference type="UniPathway" id="UPA00138"/>
<evidence type="ECO:0000256" key="7">
    <source>
        <dbReference type="HAMAP-Rule" id="MF_00147"/>
    </source>
</evidence>
<dbReference type="Gene3D" id="3.20.20.70">
    <property type="entry name" value="Aldolase class I"/>
    <property type="match status" value="1"/>
</dbReference>
<feature type="binding site" evidence="7">
    <location>
        <begin position="235"/>
        <end position="236"/>
    </location>
    <ligand>
        <name>substrate</name>
    </ligand>
</feature>